<dbReference type="PANTHER" id="PTHR45638">
    <property type="entry name" value="CYCLIC NUCLEOTIDE-GATED CATION CHANNEL SUBUNIT A"/>
    <property type="match status" value="1"/>
</dbReference>
<comment type="caution">
    <text evidence="5">The sequence shown here is derived from an EMBL/GenBank/DDBJ whole genome shotgun (WGS) entry which is preliminary data.</text>
</comment>
<feature type="domain" description="Cyclic nucleotide-binding" evidence="4">
    <location>
        <begin position="737"/>
        <end position="832"/>
    </location>
</feature>
<keyword evidence="1" id="KW-1071">Ligand-gated ion channel</keyword>
<proteinExistence type="predicted"/>
<feature type="domain" description="Cyclic nucleotide-binding" evidence="4">
    <location>
        <begin position="1770"/>
        <end position="1886"/>
    </location>
</feature>
<feature type="transmembrane region" description="Helical" evidence="3">
    <location>
        <begin position="911"/>
        <end position="928"/>
    </location>
</feature>
<evidence type="ECO:0000256" key="2">
    <source>
        <dbReference type="SAM" id="MobiDB-lite"/>
    </source>
</evidence>
<evidence type="ECO:0000313" key="5">
    <source>
        <dbReference type="EMBL" id="CAF4834836.1"/>
    </source>
</evidence>
<keyword evidence="3" id="KW-0812">Transmembrane</keyword>
<dbReference type="Pfam" id="PF00027">
    <property type="entry name" value="cNMP_binding"/>
    <property type="match status" value="2"/>
</dbReference>
<feature type="domain" description="Cyclic nucleotide-binding" evidence="4">
    <location>
        <begin position="1250"/>
        <end position="1349"/>
    </location>
</feature>
<feature type="transmembrane region" description="Helical" evidence="3">
    <location>
        <begin position="963"/>
        <end position="981"/>
    </location>
</feature>
<feature type="transmembrane region" description="Helical" evidence="3">
    <location>
        <begin position="1146"/>
        <end position="1168"/>
    </location>
</feature>
<feature type="compositionally biased region" description="Low complexity" evidence="2">
    <location>
        <begin position="1395"/>
        <end position="1404"/>
    </location>
</feature>
<dbReference type="GO" id="GO:0044877">
    <property type="term" value="F:protein-containing complex binding"/>
    <property type="evidence" value="ECO:0007669"/>
    <property type="project" value="TreeGrafter"/>
</dbReference>
<feature type="transmembrane region" description="Helical" evidence="3">
    <location>
        <begin position="556"/>
        <end position="573"/>
    </location>
</feature>
<feature type="transmembrane region" description="Helical" evidence="3">
    <location>
        <begin position="489"/>
        <end position="505"/>
    </location>
</feature>
<dbReference type="OrthoDB" id="421226at2759"/>
<feature type="domain" description="Cyclic nucleotide-binding" evidence="4">
    <location>
        <begin position="192"/>
        <end position="310"/>
    </location>
</feature>
<dbReference type="Proteomes" id="UP000663880">
    <property type="component" value="Unassembled WGS sequence"/>
</dbReference>
<evidence type="ECO:0000256" key="1">
    <source>
        <dbReference type="ARBA" id="ARBA00023286"/>
    </source>
</evidence>
<feature type="transmembrane region" description="Helical" evidence="3">
    <location>
        <begin position="633"/>
        <end position="660"/>
    </location>
</feature>
<dbReference type="InterPro" id="IPR000595">
    <property type="entry name" value="cNMP-bd_dom"/>
</dbReference>
<feature type="transmembrane region" description="Helical" evidence="3">
    <location>
        <begin position="1481"/>
        <end position="1500"/>
    </location>
</feature>
<dbReference type="GO" id="GO:0005249">
    <property type="term" value="F:voltage-gated potassium channel activity"/>
    <property type="evidence" value="ECO:0007669"/>
    <property type="project" value="TreeGrafter"/>
</dbReference>
<keyword evidence="6" id="KW-1185">Reference proteome</keyword>
<gene>
    <name evidence="5" type="ORF">PMACD_LOCUS5625</name>
</gene>
<feature type="transmembrane region" description="Helical" evidence="3">
    <location>
        <begin position="88"/>
        <end position="111"/>
    </location>
</feature>
<feature type="transmembrane region" description="Helical" evidence="3">
    <location>
        <begin position="447"/>
        <end position="469"/>
    </location>
</feature>
<feature type="region of interest" description="Disordered" evidence="2">
    <location>
        <begin position="1376"/>
        <end position="1404"/>
    </location>
</feature>
<dbReference type="InterPro" id="IPR018490">
    <property type="entry name" value="cNMP-bd_dom_sf"/>
</dbReference>
<keyword evidence="1" id="KW-0813">Transport</keyword>
<sequence length="1895" mass="218975">MGSSRKKLYFIEHALIVALVLHGGTCIWYYLHLTSANSFPSNILKFSSEMNAQKLQFNSYLSCWYYCTCRLSNCIFGDSFPLHSSEKWLTSFLMLFGYVFIRYRFIGSLAWEFVLEKYRWSIFVDQYHQMIRYLKFRGAPEGLIEQSKQYKEQLWQMKEGVLTSDHLQTLPFPFQMELIFDINVGLFHDSLLLRNTDEAFMRHMSLLMRHELYLSGQYIWSQGVVKNGMICVKRGVIEILSDEDDESPMIAFKEGTVLGEISLFYSIPSKVSVKAATYVELQVLHRTDFLRAMTDNPAILQKIRESVELRLNTSKSRQAAILKHDENDSRLIRTRYRPMKILKDRLWDVGEEDSMFIDDSHMYYRDENNKKHRKFTTDYLELYKVTGNVTTVDSPRLCLRASFPWILEPDTDFTHMFDITHFAMVLYVCFMSPHLALNSVQHDWERVLSTIVIAGLLLNIYIQLTTAIVEKKVRKETVREIAEQKMATVGFYLDVLSVFPVYIFTDTLDPGGETISNQLAVMFPMLQVWHIWDYFRIWERKFNSNAKILCLLKYSLLFVIFSYWSGCLLYLTACPRKLCNENSWLVQLIYWETKVFVTNKAKHEMPQVSSFSFGTAVFTGIGMSEIAPGIGDLFLVVVLLILGAHLTCFYVANVCSVFLLGTQRKLKFKDSMRELFYFLSVNRVSGKIKARVKKFFSVQWYYNSAVTKEEIFKDMSTNIQHEISSIELLDTLLLCPLFQECSRDFLQTVVANTRTIVLPDNEIVQHAGDIGRDMYIIQKGYCNNLNQQGKVVKSISPGCFFGSTEMLYGLPKVYTVLTTTNCILLHLEYTALVQCWSTFPDISHPIIATLQDPTIRKLTSLYEEAKPLVGRIDAKTNRIAQEIKESFVILSGREEKRQFLDAFEKLGIMKYVRYIFFPGVITPHGVFLKLWCTLRFLAAIYYTLYIPYSIATKQNKFGGGYNWMDIFLYLDIIVMSYVAYYNDRSVLVTHPLLTVSRYLKHGFILDVLSVFPLEEFFRIINDNSDLDMFRLNRMLLVTRITSTFSYWESDIMRVNQAVILLKFLPLVVAIVNFSTSLIFMSSCRTYLKPKSYFIRVDCSKALILSQAMQNEEKYAISEYISIFYWVFEIFVGCGCTPVGILNAVDVWLSMALQIIGVLYFAFMFGYIASTRSAAVHGLLDHNENTRDLENFLYQENVDPILTVKTLKYFEYVWKRTHGSNPQEICRGLNSALMEDTLVFMYERALREVPLFGKVERSFIRVITQHLHEMYFLKGDTVVQCKDIQTNIYIIYKGKVDVLSSYNEMITCMGTGGMFGNFTGQPMSSSEVAIYASRSLDLLVIPSQTFFNLIKYYPKIQGPLRRAFEVSKDYILPISMENEDDESSEDSDFENLSQESGFDSRSGSSRFDFPVSTSVRSSQSTSNVSQAKSAASVQTYQSYMDVNNLLKPGSRLFQGFGYLSSIMATCNYILILYEVITLNDCTVIFWLQSLSDIFFYIKIYLSLNQGYVNRHGELVMNSVKCRKRYYKHKLWVWSDLIANLPLELFGFCFPRPLLAMHYLRVNKLFRLKYLVEFYRKTSAELTNNLTTLQTAMTIFIVALLIHTFTCLWLLTLMATSPISMIRTLKMHLLDEDTPQRRWDYTTSFYVVVSELTSTGGDEFVVNGAISMIILAICFISGKILAAIVVATSIQIAYSSKYALNKYEKATTELIDYLTNQGLSTYQVKKFWTYVRQLWVTERGRQLPVLILKTPYVLRCDLMSAMFGHHLRNCYIFADTGEPFLRQLTVVLDYKVYFPGNYIVVAGDSEARMHWVTSGTVAVLSVKADLTETTHEMLCVGDVFGILQGLNRGITHCFSYRAETKVGILTLCLDSWVNILQFFPDAQRMITERSEVLFTQI</sequence>
<keyword evidence="1" id="KW-0407">Ion channel</keyword>
<evidence type="ECO:0000313" key="6">
    <source>
        <dbReference type="Proteomes" id="UP000663880"/>
    </source>
</evidence>
<name>A0A821QZ97_9NEOP</name>
<dbReference type="SUPFAM" id="SSF51206">
    <property type="entry name" value="cAMP-binding domain-like"/>
    <property type="match status" value="4"/>
</dbReference>
<dbReference type="Gene3D" id="1.10.287.70">
    <property type="match status" value="3"/>
</dbReference>
<feature type="transmembrane region" description="Helical" evidence="3">
    <location>
        <begin position="934"/>
        <end position="951"/>
    </location>
</feature>
<dbReference type="SMART" id="SM00100">
    <property type="entry name" value="cNMP"/>
    <property type="match status" value="4"/>
</dbReference>
<dbReference type="InterPro" id="IPR050866">
    <property type="entry name" value="CNG_cation_channel"/>
</dbReference>
<dbReference type="PROSITE" id="PS50042">
    <property type="entry name" value="CNMP_BINDING_3"/>
    <property type="match status" value="4"/>
</dbReference>
<evidence type="ECO:0000256" key="3">
    <source>
        <dbReference type="SAM" id="Phobius"/>
    </source>
</evidence>
<evidence type="ECO:0000259" key="4">
    <source>
        <dbReference type="PROSITE" id="PS50042"/>
    </source>
</evidence>
<dbReference type="Gene3D" id="1.10.287.630">
    <property type="entry name" value="Helix hairpin bin"/>
    <property type="match status" value="2"/>
</dbReference>
<keyword evidence="3" id="KW-0472">Membrane</keyword>
<dbReference type="SUPFAM" id="SSF81324">
    <property type="entry name" value="Voltage-gated potassium channels"/>
    <property type="match status" value="3"/>
</dbReference>
<feature type="transmembrane region" description="Helical" evidence="3">
    <location>
        <begin position="416"/>
        <end position="435"/>
    </location>
</feature>
<feature type="transmembrane region" description="Helical" evidence="3">
    <location>
        <begin position="1059"/>
        <end position="1080"/>
    </location>
</feature>
<accession>A0A821QZ97</accession>
<keyword evidence="1" id="KW-0406">Ion transport</keyword>
<reference evidence="5" key="1">
    <citation type="submission" date="2021-02" db="EMBL/GenBank/DDBJ databases">
        <authorList>
            <person name="Steward A R."/>
        </authorList>
    </citation>
    <scope>NUCLEOTIDE SEQUENCE</scope>
</reference>
<feature type="transmembrane region" description="Helical" evidence="3">
    <location>
        <begin position="9"/>
        <end position="31"/>
    </location>
</feature>
<feature type="transmembrane region" description="Helical" evidence="3">
    <location>
        <begin position="1590"/>
        <end position="1614"/>
    </location>
</feature>
<protein>
    <recommendedName>
        <fullName evidence="4">Cyclic nucleotide-binding domain-containing protein</fullName>
    </recommendedName>
</protein>
<feature type="compositionally biased region" description="Acidic residues" evidence="2">
    <location>
        <begin position="1376"/>
        <end position="1388"/>
    </location>
</feature>
<keyword evidence="3" id="KW-1133">Transmembrane helix</keyword>
<dbReference type="CDD" id="cd00038">
    <property type="entry name" value="CAP_ED"/>
    <property type="match status" value="4"/>
</dbReference>
<organism evidence="5 6">
    <name type="scientific">Pieris macdunnoughi</name>
    <dbReference type="NCBI Taxonomy" id="345717"/>
    <lineage>
        <taxon>Eukaryota</taxon>
        <taxon>Metazoa</taxon>
        <taxon>Ecdysozoa</taxon>
        <taxon>Arthropoda</taxon>
        <taxon>Hexapoda</taxon>
        <taxon>Insecta</taxon>
        <taxon>Pterygota</taxon>
        <taxon>Neoptera</taxon>
        <taxon>Endopterygota</taxon>
        <taxon>Lepidoptera</taxon>
        <taxon>Glossata</taxon>
        <taxon>Ditrysia</taxon>
        <taxon>Papilionoidea</taxon>
        <taxon>Pieridae</taxon>
        <taxon>Pierinae</taxon>
        <taxon>Pieris</taxon>
    </lineage>
</organism>
<dbReference type="InterPro" id="IPR014710">
    <property type="entry name" value="RmlC-like_jellyroll"/>
</dbReference>
<feature type="transmembrane region" description="Helical" evidence="3">
    <location>
        <begin position="1667"/>
        <end position="1692"/>
    </location>
</feature>
<dbReference type="EMBL" id="CAJOBZ010000011">
    <property type="protein sequence ID" value="CAF4834836.1"/>
    <property type="molecule type" value="Genomic_DNA"/>
</dbReference>
<dbReference type="PANTHER" id="PTHR45638:SF19">
    <property type="entry name" value="CYCLIC NUCLEOTIDE-BINDING DOMAIN-CONTAINING PROTEIN"/>
    <property type="match status" value="1"/>
</dbReference>
<dbReference type="Gene3D" id="2.60.120.10">
    <property type="entry name" value="Jelly Rolls"/>
    <property type="match status" value="4"/>
</dbReference>
<feature type="transmembrane region" description="Helical" evidence="3">
    <location>
        <begin position="1455"/>
        <end position="1475"/>
    </location>
</feature>
<feature type="transmembrane region" description="Helical" evidence="3">
    <location>
        <begin position="1122"/>
        <end position="1140"/>
    </location>
</feature>
<dbReference type="GO" id="GO:0005221">
    <property type="term" value="F:intracellularly cyclic nucleotide-activated monoatomic cation channel activity"/>
    <property type="evidence" value="ECO:0007669"/>
    <property type="project" value="InterPro"/>
</dbReference>